<keyword evidence="4" id="KW-0804">Transcription</keyword>
<organism evidence="8 9">
    <name type="scientific">Aspergillus steynii IBT 23096</name>
    <dbReference type="NCBI Taxonomy" id="1392250"/>
    <lineage>
        <taxon>Eukaryota</taxon>
        <taxon>Fungi</taxon>
        <taxon>Dikarya</taxon>
        <taxon>Ascomycota</taxon>
        <taxon>Pezizomycotina</taxon>
        <taxon>Eurotiomycetes</taxon>
        <taxon>Eurotiomycetidae</taxon>
        <taxon>Eurotiales</taxon>
        <taxon>Aspergillaceae</taxon>
        <taxon>Aspergillus</taxon>
        <taxon>Aspergillus subgen. Circumdati</taxon>
    </lineage>
</organism>
<dbReference type="PANTHER" id="PTHR47171">
    <property type="entry name" value="FARA-RELATED"/>
    <property type="match status" value="1"/>
</dbReference>
<name>A0A2I2GPR6_9EURO</name>
<feature type="compositionally biased region" description="Polar residues" evidence="6">
    <location>
        <begin position="34"/>
        <end position="45"/>
    </location>
</feature>
<evidence type="ECO:0000256" key="6">
    <source>
        <dbReference type="SAM" id="MobiDB-lite"/>
    </source>
</evidence>
<evidence type="ECO:0000259" key="7">
    <source>
        <dbReference type="Pfam" id="PF04082"/>
    </source>
</evidence>
<keyword evidence="1" id="KW-0862">Zinc</keyword>
<feature type="compositionally biased region" description="Polar residues" evidence="6">
    <location>
        <begin position="64"/>
        <end position="74"/>
    </location>
</feature>
<evidence type="ECO:0000256" key="5">
    <source>
        <dbReference type="ARBA" id="ARBA00023242"/>
    </source>
</evidence>
<feature type="compositionally biased region" description="Polar residues" evidence="6">
    <location>
        <begin position="607"/>
        <end position="616"/>
    </location>
</feature>
<keyword evidence="5" id="KW-0539">Nucleus</keyword>
<dbReference type="GO" id="GO:0003677">
    <property type="term" value="F:DNA binding"/>
    <property type="evidence" value="ECO:0007669"/>
    <property type="project" value="UniProtKB-KW"/>
</dbReference>
<dbReference type="RefSeq" id="XP_024710170.1">
    <property type="nucleotide sequence ID" value="XM_024854296.1"/>
</dbReference>
<accession>A0A2I2GPR6</accession>
<keyword evidence="3" id="KW-0238">DNA-binding</keyword>
<feature type="region of interest" description="Disordered" evidence="6">
    <location>
        <begin position="131"/>
        <end position="150"/>
    </location>
</feature>
<reference evidence="8 9" key="1">
    <citation type="submission" date="2016-12" db="EMBL/GenBank/DDBJ databases">
        <title>The genomes of Aspergillus section Nigri reveals drivers in fungal speciation.</title>
        <authorList>
            <consortium name="DOE Joint Genome Institute"/>
            <person name="Vesth T.C."/>
            <person name="Nybo J."/>
            <person name="Theobald S."/>
            <person name="Brandl J."/>
            <person name="Frisvad J.C."/>
            <person name="Nielsen K.F."/>
            <person name="Lyhne E.K."/>
            <person name="Kogle M.E."/>
            <person name="Kuo A."/>
            <person name="Riley R."/>
            <person name="Clum A."/>
            <person name="Nolan M."/>
            <person name="Lipzen A."/>
            <person name="Salamov A."/>
            <person name="Henrissat B."/>
            <person name="Wiebenga A."/>
            <person name="De Vries R.P."/>
            <person name="Grigoriev I.V."/>
            <person name="Mortensen U.H."/>
            <person name="Andersen M.R."/>
            <person name="Baker S.E."/>
        </authorList>
    </citation>
    <scope>NUCLEOTIDE SEQUENCE [LARGE SCALE GENOMIC DNA]</scope>
    <source>
        <strain evidence="8 9">IBT 23096</strain>
    </source>
</reference>
<evidence type="ECO:0000256" key="3">
    <source>
        <dbReference type="ARBA" id="ARBA00023125"/>
    </source>
</evidence>
<feature type="region of interest" description="Disordered" evidence="6">
    <location>
        <begin position="578"/>
        <end position="616"/>
    </location>
</feature>
<dbReference type="GeneID" id="36562002"/>
<evidence type="ECO:0000256" key="1">
    <source>
        <dbReference type="ARBA" id="ARBA00022833"/>
    </source>
</evidence>
<dbReference type="PANTHER" id="PTHR47171:SF6">
    <property type="entry name" value="SPECIFIC TRANSCRIPTION FACTOR, PUTATIVE (AFU_ORTHOLOGUE AFUA_2G06130)-RELATED"/>
    <property type="match status" value="1"/>
</dbReference>
<feature type="domain" description="Xylanolytic transcriptional activator regulatory" evidence="7">
    <location>
        <begin position="208"/>
        <end position="375"/>
    </location>
</feature>
<keyword evidence="2" id="KW-0805">Transcription regulation</keyword>
<dbReference type="InterPro" id="IPR052073">
    <property type="entry name" value="Amide_Lactam_Regulators"/>
</dbReference>
<protein>
    <recommendedName>
        <fullName evidence="7">Xylanolytic transcriptional activator regulatory domain-containing protein</fullName>
    </recommendedName>
</protein>
<feature type="region of interest" description="Disordered" evidence="6">
    <location>
        <begin position="160"/>
        <end position="179"/>
    </location>
</feature>
<dbReference type="GO" id="GO:0006351">
    <property type="term" value="P:DNA-templated transcription"/>
    <property type="evidence" value="ECO:0007669"/>
    <property type="project" value="InterPro"/>
</dbReference>
<comment type="caution">
    <text evidence="8">The sequence shown here is derived from an EMBL/GenBank/DDBJ whole genome shotgun (WGS) entry which is preliminary data.</text>
</comment>
<feature type="region of interest" description="Disordered" evidence="6">
    <location>
        <begin position="34"/>
        <end position="124"/>
    </location>
</feature>
<dbReference type="OrthoDB" id="10031947at2759"/>
<keyword evidence="9" id="KW-1185">Reference proteome</keyword>
<dbReference type="InterPro" id="IPR007219">
    <property type="entry name" value="XnlR_reg_dom"/>
</dbReference>
<feature type="compositionally biased region" description="Polar residues" evidence="6">
    <location>
        <begin position="82"/>
        <end position="104"/>
    </location>
</feature>
<dbReference type="CDD" id="cd12148">
    <property type="entry name" value="fungal_TF_MHR"/>
    <property type="match status" value="1"/>
</dbReference>
<dbReference type="AlphaFoldDB" id="A0A2I2GPR6"/>
<evidence type="ECO:0000313" key="9">
    <source>
        <dbReference type="Proteomes" id="UP000234275"/>
    </source>
</evidence>
<gene>
    <name evidence="8" type="ORF">P170DRAFT_505535</name>
</gene>
<feature type="compositionally biased region" description="Low complexity" evidence="6">
    <location>
        <begin position="54"/>
        <end position="63"/>
    </location>
</feature>
<dbReference type="GO" id="GO:0008270">
    <property type="term" value="F:zinc ion binding"/>
    <property type="evidence" value="ECO:0007669"/>
    <property type="project" value="InterPro"/>
</dbReference>
<dbReference type="VEuPathDB" id="FungiDB:P170DRAFT_505535"/>
<evidence type="ECO:0000313" key="8">
    <source>
        <dbReference type="EMBL" id="PLB54868.1"/>
    </source>
</evidence>
<evidence type="ECO:0000256" key="2">
    <source>
        <dbReference type="ARBA" id="ARBA00023015"/>
    </source>
</evidence>
<dbReference type="STRING" id="1392250.A0A2I2GPR6"/>
<feature type="compositionally biased region" description="Low complexity" evidence="6">
    <location>
        <begin position="592"/>
        <end position="603"/>
    </location>
</feature>
<dbReference type="Proteomes" id="UP000234275">
    <property type="component" value="Unassembled WGS sequence"/>
</dbReference>
<sequence>MLDMQERSAIVMRVRVVENAKNDANMIITHYQQQLRSTSLDRTINGSPKRGRSSRGISSSPSRFYSQGAANETSPAEKEVESPSSKTRGSPASQTTPISLSEDTTPAARRPKGGDGEPIFFGHLNPEGAFLATAGPGASEASQHDDGLGFWVPQESQSNVNNAVQPTDRRLDPSSDSIPVGRSQVATESFWSMEVLPTHRCYKSLRAIYFREIHPIFPILSPEIVPESTNNKLSVADTLLIQALCIGVATNTAARPYLRLEQTEGVLAPREFASRITRAISATLAMAETADRLLLIRVFTILSLFSAFSSDSHTSAEYGARAVSNVHTLQLQLDTSGVRKDDVAVSRIFLCVWVLDRLNAAYHSRPCLMHGHDMSRNMNALIAQQKGCFRALLVLSGFLDKVIGLYRPVYNANSGTDDFSIPSFEEVVVEADATQCPTHLLATLETLYHCVSMLSHRFQSLDDPDRSSISYLRSSLSATRVTSLMGTTFFHPLSNFPFVPYSLSLALRVAYRELRLSKTPLYQSKARSQLLLICSLLDELGENFTLAERLALLAAKVVREMDKATSLVLQARQIDADQPGESRSLVDENENAPRSSAAPESSEIFPTMQQDQSITGDPTRQYMHSEMPNILDCNDGHYNKESYEDVYKLPDLPDIFEHFDPEFNLEAVDLALMRNLELEAFCLSV</sequence>
<evidence type="ECO:0000256" key="4">
    <source>
        <dbReference type="ARBA" id="ARBA00023163"/>
    </source>
</evidence>
<proteinExistence type="predicted"/>
<dbReference type="EMBL" id="MSFO01000001">
    <property type="protein sequence ID" value="PLB54868.1"/>
    <property type="molecule type" value="Genomic_DNA"/>
</dbReference>
<dbReference type="Pfam" id="PF04082">
    <property type="entry name" value="Fungal_trans"/>
    <property type="match status" value="1"/>
</dbReference>